<feature type="domain" description="CBS" evidence="10">
    <location>
        <begin position="290"/>
        <end position="347"/>
    </location>
</feature>
<organism evidence="12 13">
    <name type="scientific">Candidatus Aquitaenariimonas noxiae</name>
    <dbReference type="NCBI Taxonomy" id="1974741"/>
    <lineage>
        <taxon>Bacteria</taxon>
        <taxon>Pseudomonadati</taxon>
        <taxon>Candidatus Omnitrophota</taxon>
        <taxon>Candidatus Aquitaenariimonas</taxon>
    </lineage>
</organism>
<dbReference type="InterPro" id="IPR044751">
    <property type="entry name" value="Ion_transp-like_CBS"/>
</dbReference>
<dbReference type="InterPro" id="IPR000644">
    <property type="entry name" value="CBS_dom"/>
</dbReference>
<evidence type="ECO:0008006" key="14">
    <source>
        <dbReference type="Google" id="ProtNLM"/>
    </source>
</evidence>
<reference evidence="12 13" key="1">
    <citation type="submission" date="2017-09" db="EMBL/GenBank/DDBJ databases">
        <title>Depth-based differentiation of microbial function through sediment-hosted aquifers and enrichment of novel symbionts in the deep terrestrial subsurface.</title>
        <authorList>
            <person name="Probst A.J."/>
            <person name="Ladd B."/>
            <person name="Jarett J.K."/>
            <person name="Geller-Mcgrath D.E."/>
            <person name="Sieber C.M."/>
            <person name="Emerson J.B."/>
            <person name="Anantharaman K."/>
            <person name="Thomas B.C."/>
            <person name="Malmstrom R."/>
            <person name="Stieglmeier M."/>
            <person name="Klingl A."/>
            <person name="Woyke T."/>
            <person name="Ryan C.M."/>
            <person name="Banfield J.F."/>
        </authorList>
    </citation>
    <scope>NUCLEOTIDE SEQUENCE [LARGE SCALE GENOMIC DNA]</scope>
    <source>
        <strain evidence="12">CG07_land_8_20_14_0_80_42_15</strain>
    </source>
</reference>
<evidence type="ECO:0000256" key="6">
    <source>
        <dbReference type="ARBA" id="ARBA00023136"/>
    </source>
</evidence>
<dbReference type="InterPro" id="IPR051676">
    <property type="entry name" value="UPF0053_domain"/>
</dbReference>
<dbReference type="Pfam" id="PF00571">
    <property type="entry name" value="CBS"/>
    <property type="match status" value="1"/>
</dbReference>
<protein>
    <recommendedName>
        <fullName evidence="14">HlyC/CorC family transporter</fullName>
    </recommendedName>
</protein>
<keyword evidence="4" id="KW-0677">Repeat</keyword>
<keyword evidence="5 8" id="KW-1133">Transmembrane helix</keyword>
<dbReference type="Gene3D" id="3.10.580.10">
    <property type="entry name" value="CBS-domain"/>
    <property type="match status" value="1"/>
</dbReference>
<feature type="transmembrane region" description="Helical" evidence="9">
    <location>
        <begin position="6"/>
        <end position="25"/>
    </location>
</feature>
<dbReference type="EMBL" id="PEWV01000074">
    <property type="protein sequence ID" value="PIU40951.1"/>
    <property type="molecule type" value="Genomic_DNA"/>
</dbReference>
<evidence type="ECO:0000256" key="3">
    <source>
        <dbReference type="ARBA" id="ARBA00022692"/>
    </source>
</evidence>
<proteinExistence type="predicted"/>
<dbReference type="PROSITE" id="PS51846">
    <property type="entry name" value="CNNM"/>
    <property type="match status" value="1"/>
</dbReference>
<feature type="transmembrane region" description="Helical" evidence="9">
    <location>
        <begin position="60"/>
        <end position="83"/>
    </location>
</feature>
<name>A0A2J0KQR0_9BACT</name>
<dbReference type="SUPFAM" id="SSF54631">
    <property type="entry name" value="CBS-domain pair"/>
    <property type="match status" value="1"/>
</dbReference>
<comment type="subcellular location">
    <subcellularLocation>
        <location evidence="1">Cell membrane</location>
        <topology evidence="1">Multi-pass membrane protein</topology>
    </subcellularLocation>
</comment>
<evidence type="ECO:0000256" key="8">
    <source>
        <dbReference type="PROSITE-ProRule" id="PRU01193"/>
    </source>
</evidence>
<evidence type="ECO:0000256" key="9">
    <source>
        <dbReference type="SAM" id="Phobius"/>
    </source>
</evidence>
<evidence type="ECO:0000256" key="5">
    <source>
        <dbReference type="ARBA" id="ARBA00022989"/>
    </source>
</evidence>
<dbReference type="PANTHER" id="PTHR43099">
    <property type="entry name" value="UPF0053 PROTEIN YRKA"/>
    <property type="match status" value="1"/>
</dbReference>
<evidence type="ECO:0000256" key="7">
    <source>
        <dbReference type="PROSITE-ProRule" id="PRU00703"/>
    </source>
</evidence>
<dbReference type="AlphaFoldDB" id="A0A2J0KQR0"/>
<feature type="transmembrane region" description="Helical" evidence="9">
    <location>
        <begin position="103"/>
        <end position="124"/>
    </location>
</feature>
<dbReference type="GO" id="GO:0005886">
    <property type="term" value="C:plasma membrane"/>
    <property type="evidence" value="ECO:0007669"/>
    <property type="project" value="UniProtKB-SubCell"/>
</dbReference>
<comment type="caution">
    <text evidence="12">The sequence shown here is derived from an EMBL/GenBank/DDBJ whole genome shotgun (WGS) entry which is preliminary data.</text>
</comment>
<evidence type="ECO:0000259" key="11">
    <source>
        <dbReference type="PROSITE" id="PS51846"/>
    </source>
</evidence>
<gene>
    <name evidence="12" type="ORF">COS99_07740</name>
</gene>
<evidence type="ECO:0000259" key="10">
    <source>
        <dbReference type="PROSITE" id="PS51371"/>
    </source>
</evidence>
<keyword evidence="7" id="KW-0129">CBS domain</keyword>
<dbReference type="InterPro" id="IPR002550">
    <property type="entry name" value="CNNM"/>
</dbReference>
<dbReference type="Pfam" id="PF01595">
    <property type="entry name" value="CNNM"/>
    <property type="match status" value="1"/>
</dbReference>
<accession>A0A2J0KQR0</accession>
<keyword evidence="6 8" id="KW-0472">Membrane</keyword>
<dbReference type="InterPro" id="IPR046342">
    <property type="entry name" value="CBS_dom_sf"/>
</dbReference>
<evidence type="ECO:0000256" key="1">
    <source>
        <dbReference type="ARBA" id="ARBA00004651"/>
    </source>
</evidence>
<dbReference type="Proteomes" id="UP000230052">
    <property type="component" value="Unassembled WGS sequence"/>
</dbReference>
<feature type="domain" description="CNNM transmembrane" evidence="11">
    <location>
        <begin position="1"/>
        <end position="199"/>
    </location>
</feature>
<evidence type="ECO:0000256" key="2">
    <source>
        <dbReference type="ARBA" id="ARBA00022475"/>
    </source>
</evidence>
<evidence type="ECO:0000256" key="4">
    <source>
        <dbReference type="ARBA" id="ARBA00022737"/>
    </source>
</evidence>
<dbReference type="PROSITE" id="PS51371">
    <property type="entry name" value="CBS"/>
    <property type="match status" value="1"/>
</dbReference>
<evidence type="ECO:0000313" key="12">
    <source>
        <dbReference type="EMBL" id="PIU40951.1"/>
    </source>
</evidence>
<keyword evidence="2" id="KW-1003">Cell membrane</keyword>
<keyword evidence="3 8" id="KW-0812">Transmembrane</keyword>
<evidence type="ECO:0000313" key="13">
    <source>
        <dbReference type="Proteomes" id="UP000230052"/>
    </source>
</evidence>
<dbReference type="CDD" id="cd04590">
    <property type="entry name" value="CBS_pair_CorC_HlyC_assoc"/>
    <property type="match status" value="1"/>
</dbReference>
<sequence length="438" mass="48027">MIFGYELFIIALMLALNAIFAAYEMGLASISRARLAVLVNENKKGAVDAAFMKDRIEASLAIIQLGITLVGSLAAAVGGVAVGDVFVPYLQNYIAVSKGVAQAIALVTLIVPLTLATMIFAELVPKMIALNNKEWIVLRLSPAMKFLSNITNPVISIIEAIVKKIVRLLSRLSPKNLSEKKHDLYEFKVAVSLARSAQLLGAREEKIVLSAAHLSTLLVRNIAIPAQDVSMIYIENTLTDAFLKAHLDMHTRFPVCSKEGDPQTIEGYVNFKDIMVALKLNPSNPTIRGITRPIKKVNESMPLSNLLEVMIQEKTHIVLVVSKDGVTLGMVTLEDIIEELVGEIEDEFDRLPTHIHSYGSSWIMGGGVPMTTVASTAGFDWQGKFKDSRIPSLAEWCAEQVEHPLVGGEIIESDKLMIVPRKFRRKKLSEAVVSLIDS</sequence>
<dbReference type="PANTHER" id="PTHR43099:SF4">
    <property type="entry name" value="INTEGRAL MEMBRANE PROTEIN"/>
    <property type="match status" value="1"/>
</dbReference>